<comment type="caution">
    <text evidence="1">The sequence shown here is derived from an EMBL/GenBank/DDBJ whole genome shotgun (WGS) entry which is preliminary data.</text>
</comment>
<protein>
    <submittedName>
        <fullName evidence="1">Uncharacterized protein</fullName>
    </submittedName>
</protein>
<organism evidence="1 2">
    <name type="scientific">Cotesia glomerata</name>
    <name type="common">Lepidopteran parasitic wasp</name>
    <name type="synonym">Apanteles glomeratus</name>
    <dbReference type="NCBI Taxonomy" id="32391"/>
    <lineage>
        <taxon>Eukaryota</taxon>
        <taxon>Metazoa</taxon>
        <taxon>Ecdysozoa</taxon>
        <taxon>Arthropoda</taxon>
        <taxon>Hexapoda</taxon>
        <taxon>Insecta</taxon>
        <taxon>Pterygota</taxon>
        <taxon>Neoptera</taxon>
        <taxon>Endopterygota</taxon>
        <taxon>Hymenoptera</taxon>
        <taxon>Apocrita</taxon>
        <taxon>Ichneumonoidea</taxon>
        <taxon>Braconidae</taxon>
        <taxon>Microgastrinae</taxon>
        <taxon>Cotesia</taxon>
    </lineage>
</organism>
<name>A0AAV7HNY4_COTGL</name>
<evidence type="ECO:0000313" key="2">
    <source>
        <dbReference type="Proteomes" id="UP000826195"/>
    </source>
</evidence>
<evidence type="ECO:0000313" key="1">
    <source>
        <dbReference type="EMBL" id="KAH0545877.1"/>
    </source>
</evidence>
<dbReference type="Proteomes" id="UP000826195">
    <property type="component" value="Unassembled WGS sequence"/>
</dbReference>
<gene>
    <name evidence="1" type="ORF">KQX54_003982</name>
</gene>
<sequence length="68" mass="7767">MENIICTMIRDESTIVGIVPMVFGSTMTEEIAERTSVRQIQNAQAYTTNYDSLKSQERLQSLPEVIRE</sequence>
<keyword evidence="2" id="KW-1185">Reference proteome</keyword>
<accession>A0AAV7HNY4</accession>
<reference evidence="1 2" key="1">
    <citation type="journal article" date="2021" name="J. Hered.">
        <title>A chromosome-level genome assembly of the parasitoid wasp, Cotesia glomerata (Hymenoptera: Braconidae).</title>
        <authorList>
            <person name="Pinto B.J."/>
            <person name="Weis J.J."/>
            <person name="Gamble T."/>
            <person name="Ode P.J."/>
            <person name="Paul R."/>
            <person name="Zaspel J.M."/>
        </authorList>
    </citation>
    <scope>NUCLEOTIDE SEQUENCE [LARGE SCALE GENOMIC DNA]</scope>
    <source>
        <strain evidence="1">CgM1</strain>
    </source>
</reference>
<dbReference type="EMBL" id="JAHXZJ010002237">
    <property type="protein sequence ID" value="KAH0545877.1"/>
    <property type="molecule type" value="Genomic_DNA"/>
</dbReference>
<dbReference type="AlphaFoldDB" id="A0AAV7HNY4"/>
<proteinExistence type="predicted"/>